<feature type="region of interest" description="Disordered" evidence="1">
    <location>
        <begin position="268"/>
        <end position="300"/>
    </location>
</feature>
<accession>A0AAW9QU53</accession>
<dbReference type="GO" id="GO:0004523">
    <property type="term" value="F:RNA-DNA hybrid ribonuclease activity"/>
    <property type="evidence" value="ECO:0007669"/>
    <property type="project" value="UniProtKB-EC"/>
</dbReference>
<dbReference type="Pfam" id="PF13456">
    <property type="entry name" value="RVT_3"/>
    <property type="match status" value="1"/>
</dbReference>
<dbReference type="EC" id="3.1.26.4" evidence="3"/>
<evidence type="ECO:0000313" key="3">
    <source>
        <dbReference type="EMBL" id="MEG3437341.1"/>
    </source>
</evidence>
<dbReference type="InterPro" id="IPR012337">
    <property type="entry name" value="RNaseH-like_sf"/>
</dbReference>
<dbReference type="PANTHER" id="PTHR46387">
    <property type="entry name" value="POLYNUCLEOTIDYL TRANSFERASE, RIBONUCLEASE H-LIKE SUPERFAMILY PROTEIN"/>
    <property type="match status" value="1"/>
</dbReference>
<evidence type="ECO:0000313" key="4">
    <source>
        <dbReference type="Proteomes" id="UP001328733"/>
    </source>
</evidence>
<keyword evidence="3" id="KW-0378">Hydrolase</keyword>
<dbReference type="Proteomes" id="UP001328733">
    <property type="component" value="Unassembled WGS sequence"/>
</dbReference>
<dbReference type="AlphaFoldDB" id="A0AAW9QU53"/>
<sequence>MNQPIQALDNPIMLFDGASVSDPGAAAAAAVLLLPNGRRYTVSQFLGRGTEIEAEYTGLLIGLKKARQLGIKELEVKGDCELVFRQINGSEAIGDPDLQTLCQETRTLLISFDRVRLECIPREQNRSAVAAVNRCIGEALGKERKVSPNLSPSQALAPDIARLIQLGKKATERDFQTLEVRLDELAGKTLAQLQALVPETERDAIALQWDGDDDHLAEIYRWYCRGLPAPLALKKVMLETPRVEETEEKLPWEGELFGSTAPEMSIETSDPFVSSPLLEPIADPSALSSPPSLPPSSEATPAAFLPISERDTLLSFPDRHVAAKEDEKPMLPDSITDPSKDTLPSMAKARHVQEIMGTLSREEREFLIQHIVQSPEWVNLFFQALAERVADR</sequence>
<protein>
    <submittedName>
        <fullName evidence="3">Ribonuclease HI family protein</fullName>
        <ecNumber evidence="3">3.1.26.4</ecNumber>
    </submittedName>
</protein>
<feature type="domain" description="RNase H type-1" evidence="2">
    <location>
        <begin position="15"/>
        <end position="135"/>
    </location>
</feature>
<evidence type="ECO:0000259" key="2">
    <source>
        <dbReference type="Pfam" id="PF13456"/>
    </source>
</evidence>
<comment type="caution">
    <text evidence="3">The sequence shown here is derived from an EMBL/GenBank/DDBJ whole genome shotgun (WGS) entry which is preliminary data.</text>
</comment>
<dbReference type="InterPro" id="IPR002156">
    <property type="entry name" value="RNaseH_domain"/>
</dbReference>
<name>A0AAW9QU53_9CHRO</name>
<dbReference type="Gene3D" id="3.30.420.10">
    <property type="entry name" value="Ribonuclease H-like superfamily/Ribonuclease H"/>
    <property type="match status" value="1"/>
</dbReference>
<gene>
    <name evidence="3" type="ORF">V0288_09440</name>
</gene>
<dbReference type="PANTHER" id="PTHR46387:SF2">
    <property type="entry name" value="RIBONUCLEASE HI"/>
    <property type="match status" value="1"/>
</dbReference>
<reference evidence="3 4" key="1">
    <citation type="submission" date="2024-01" db="EMBL/GenBank/DDBJ databases">
        <title>Genomic insights into the taxonomy and metabolism of the cyanobacterium Pannus brasiliensis CCIBt3594.</title>
        <authorList>
            <person name="Machado M."/>
            <person name="Botero N.B."/>
            <person name="Andreote A.P.D."/>
            <person name="Feitosa A.M.T."/>
            <person name="Popin R."/>
            <person name="Sivonen K."/>
            <person name="Fiore M.F."/>
        </authorList>
    </citation>
    <scope>NUCLEOTIDE SEQUENCE [LARGE SCALE GENOMIC DNA]</scope>
    <source>
        <strain evidence="3 4">CCIBt3594</strain>
    </source>
</reference>
<dbReference type="GO" id="GO:0003676">
    <property type="term" value="F:nucleic acid binding"/>
    <property type="evidence" value="ECO:0007669"/>
    <property type="project" value="InterPro"/>
</dbReference>
<organism evidence="3 4">
    <name type="scientific">Pannus brasiliensis CCIBt3594</name>
    <dbReference type="NCBI Taxonomy" id="1427578"/>
    <lineage>
        <taxon>Bacteria</taxon>
        <taxon>Bacillati</taxon>
        <taxon>Cyanobacteriota</taxon>
        <taxon>Cyanophyceae</taxon>
        <taxon>Oscillatoriophycideae</taxon>
        <taxon>Chroococcales</taxon>
        <taxon>Microcystaceae</taxon>
        <taxon>Pannus</taxon>
    </lineage>
</organism>
<evidence type="ECO:0000256" key="1">
    <source>
        <dbReference type="SAM" id="MobiDB-lite"/>
    </source>
</evidence>
<keyword evidence="4" id="KW-1185">Reference proteome</keyword>
<dbReference type="SUPFAM" id="SSF53098">
    <property type="entry name" value="Ribonuclease H-like"/>
    <property type="match status" value="1"/>
</dbReference>
<feature type="compositionally biased region" description="Low complexity" evidence="1">
    <location>
        <begin position="284"/>
        <end position="300"/>
    </location>
</feature>
<dbReference type="CDD" id="cd09279">
    <property type="entry name" value="RNase_HI_like"/>
    <property type="match status" value="1"/>
</dbReference>
<dbReference type="EMBL" id="JBAFSM010000014">
    <property type="protein sequence ID" value="MEG3437341.1"/>
    <property type="molecule type" value="Genomic_DNA"/>
</dbReference>
<dbReference type="InterPro" id="IPR036397">
    <property type="entry name" value="RNaseH_sf"/>
</dbReference>
<proteinExistence type="predicted"/>
<dbReference type="RefSeq" id="WP_332864822.1">
    <property type="nucleotide sequence ID" value="NZ_JBAFSM010000014.1"/>
</dbReference>